<proteinExistence type="predicted"/>
<protein>
    <submittedName>
        <fullName evidence="3">DUF6350 family protein</fullName>
    </submittedName>
</protein>
<feature type="compositionally biased region" description="Low complexity" evidence="1">
    <location>
        <begin position="12"/>
        <end position="24"/>
    </location>
</feature>
<comment type="caution">
    <text evidence="3">The sequence shown here is derived from an EMBL/GenBank/DDBJ whole genome shotgun (WGS) entry which is preliminary data.</text>
</comment>
<keyword evidence="2" id="KW-0472">Membrane</keyword>
<evidence type="ECO:0000256" key="2">
    <source>
        <dbReference type="SAM" id="Phobius"/>
    </source>
</evidence>
<dbReference type="RefSeq" id="WP_337694862.1">
    <property type="nucleotide sequence ID" value="NZ_JBBEGN010000004.1"/>
</dbReference>
<sequence>MNAPAPDDTEDPTTVRPAVPSAPATPAAPRLAVLAEVAFVPVAVSYLAVVVLAALITAAASGTSPGGDPGLAQALGTGVPLWLAVHLVPLTISGAPLGALPLGPAIGVAVLVAALARRGVRRLLTPATEQHRWTSCAVPVVAAAAAVHAAAGVLAAALLTPDAAAVPADASPAAAGVVAGLLAATAAGVGVAGPCGLGRLTATLPAWLRRGIRTGVAATTALLAAGTLVLLVVLLAHTDAVAAVFATVAPEVGSGAGLWVLTVAYLPNALVAATAWVLGPGYAVGTVSAAPTAAVPGLVPPFPLAALLPSGTPPTWAGVVFALPLAVGSVVGWTLATSSPDTATRLRTVAVAAGTTGLALAVAALLAGGRLGAGPFDPVVVPVGWTLLAGFAWIGVPGAVVAALAAPAPARPVVAEPVVERVEPDTPEDPARG</sequence>
<evidence type="ECO:0000313" key="3">
    <source>
        <dbReference type="EMBL" id="MEJ2868250.1"/>
    </source>
</evidence>
<dbReference type="EMBL" id="JBBEGN010000004">
    <property type="protein sequence ID" value="MEJ2868250.1"/>
    <property type="molecule type" value="Genomic_DNA"/>
</dbReference>
<dbReference type="Proteomes" id="UP001385809">
    <property type="component" value="Unassembled WGS sequence"/>
</dbReference>
<feature type="transmembrane region" description="Helical" evidence="2">
    <location>
        <begin position="315"/>
        <end position="336"/>
    </location>
</feature>
<keyword evidence="2" id="KW-1133">Transmembrane helix</keyword>
<feature type="transmembrane region" description="Helical" evidence="2">
    <location>
        <begin position="348"/>
        <end position="367"/>
    </location>
</feature>
<evidence type="ECO:0000256" key="1">
    <source>
        <dbReference type="SAM" id="MobiDB-lite"/>
    </source>
</evidence>
<organism evidence="3 4">
    <name type="scientific">Actinomycetospora aurantiaca</name>
    <dbReference type="NCBI Taxonomy" id="3129233"/>
    <lineage>
        <taxon>Bacteria</taxon>
        <taxon>Bacillati</taxon>
        <taxon>Actinomycetota</taxon>
        <taxon>Actinomycetes</taxon>
        <taxon>Pseudonocardiales</taxon>
        <taxon>Pseudonocardiaceae</taxon>
        <taxon>Actinomycetospora</taxon>
    </lineage>
</organism>
<feature type="transmembrane region" description="Helical" evidence="2">
    <location>
        <begin position="387"/>
        <end position="406"/>
    </location>
</feature>
<feature type="transmembrane region" description="Helical" evidence="2">
    <location>
        <begin position="171"/>
        <end position="193"/>
    </location>
</feature>
<feature type="transmembrane region" description="Helical" evidence="2">
    <location>
        <begin position="98"/>
        <end position="116"/>
    </location>
</feature>
<name>A0ABU8MLS3_9PSEU</name>
<keyword evidence="4" id="KW-1185">Reference proteome</keyword>
<evidence type="ECO:0000313" key="4">
    <source>
        <dbReference type="Proteomes" id="UP001385809"/>
    </source>
</evidence>
<accession>A0ABU8MLS3</accession>
<keyword evidence="2" id="KW-0812">Transmembrane</keyword>
<dbReference type="Pfam" id="PF19877">
    <property type="entry name" value="DUF6350"/>
    <property type="match status" value="1"/>
</dbReference>
<feature type="transmembrane region" description="Helical" evidence="2">
    <location>
        <begin position="38"/>
        <end position="59"/>
    </location>
</feature>
<feature type="transmembrane region" description="Helical" evidence="2">
    <location>
        <begin position="214"/>
        <end position="236"/>
    </location>
</feature>
<feature type="transmembrane region" description="Helical" evidence="2">
    <location>
        <begin position="256"/>
        <end position="278"/>
    </location>
</feature>
<feature type="transmembrane region" description="Helical" evidence="2">
    <location>
        <begin position="137"/>
        <end position="159"/>
    </location>
</feature>
<feature type="region of interest" description="Disordered" evidence="1">
    <location>
        <begin position="1"/>
        <end position="24"/>
    </location>
</feature>
<feature type="transmembrane region" description="Helical" evidence="2">
    <location>
        <begin position="290"/>
        <end position="309"/>
    </location>
</feature>
<reference evidence="3 4" key="1">
    <citation type="submission" date="2024-03" db="EMBL/GenBank/DDBJ databases">
        <title>Actinomycetospora sp. OC33-EN08, a novel actinomycete isolated from wild orchid (Aerides multiflora).</title>
        <authorList>
            <person name="Suriyachadkun C."/>
        </authorList>
    </citation>
    <scope>NUCLEOTIDE SEQUENCE [LARGE SCALE GENOMIC DNA]</scope>
    <source>
        <strain evidence="3 4">OC33-EN08</strain>
    </source>
</reference>
<gene>
    <name evidence="3" type="ORF">WCD74_10765</name>
</gene>
<dbReference type="InterPro" id="IPR045931">
    <property type="entry name" value="DUF6350"/>
</dbReference>